<organism evidence="1 2">
    <name type="scientific">Datura stramonium</name>
    <name type="common">Jimsonweed</name>
    <name type="synonym">Common thornapple</name>
    <dbReference type="NCBI Taxonomy" id="4076"/>
    <lineage>
        <taxon>Eukaryota</taxon>
        <taxon>Viridiplantae</taxon>
        <taxon>Streptophyta</taxon>
        <taxon>Embryophyta</taxon>
        <taxon>Tracheophyta</taxon>
        <taxon>Spermatophyta</taxon>
        <taxon>Magnoliopsida</taxon>
        <taxon>eudicotyledons</taxon>
        <taxon>Gunneridae</taxon>
        <taxon>Pentapetalae</taxon>
        <taxon>asterids</taxon>
        <taxon>lamiids</taxon>
        <taxon>Solanales</taxon>
        <taxon>Solanaceae</taxon>
        <taxon>Solanoideae</taxon>
        <taxon>Datureae</taxon>
        <taxon>Datura</taxon>
    </lineage>
</organism>
<reference evidence="1 2" key="1">
    <citation type="journal article" date="2021" name="BMC Genomics">
        <title>Datura genome reveals duplications of psychoactive alkaloid biosynthetic genes and high mutation rate following tissue culture.</title>
        <authorList>
            <person name="Rajewski A."/>
            <person name="Carter-House D."/>
            <person name="Stajich J."/>
            <person name="Litt A."/>
        </authorList>
    </citation>
    <scope>NUCLEOTIDE SEQUENCE [LARGE SCALE GENOMIC DNA]</scope>
    <source>
        <strain evidence="1">AR-01</strain>
    </source>
</reference>
<feature type="non-terminal residue" evidence="1">
    <location>
        <position position="56"/>
    </location>
</feature>
<sequence>FFISTLGSDLWASWILHRKTLNLWGGLAIIKGKTLKNLESAKPVVTFCDVKGSICQ</sequence>
<gene>
    <name evidence="1" type="ORF">HAX54_028315</name>
</gene>
<name>A0ABS8Y8U0_DATST</name>
<dbReference type="EMBL" id="JACEIK010034780">
    <property type="protein sequence ID" value="MCE5166867.1"/>
    <property type="molecule type" value="Genomic_DNA"/>
</dbReference>
<proteinExistence type="predicted"/>
<dbReference type="Proteomes" id="UP000823775">
    <property type="component" value="Unassembled WGS sequence"/>
</dbReference>
<feature type="non-terminal residue" evidence="1">
    <location>
        <position position="1"/>
    </location>
</feature>
<protein>
    <submittedName>
        <fullName evidence="1">Uncharacterized protein</fullName>
    </submittedName>
</protein>
<evidence type="ECO:0000313" key="1">
    <source>
        <dbReference type="EMBL" id="MCE5166867.1"/>
    </source>
</evidence>
<keyword evidence="2" id="KW-1185">Reference proteome</keyword>
<comment type="caution">
    <text evidence="1">The sequence shown here is derived from an EMBL/GenBank/DDBJ whole genome shotgun (WGS) entry which is preliminary data.</text>
</comment>
<accession>A0ABS8Y8U0</accession>
<evidence type="ECO:0000313" key="2">
    <source>
        <dbReference type="Proteomes" id="UP000823775"/>
    </source>
</evidence>